<keyword evidence="2" id="KW-1185">Reference proteome</keyword>
<sequence>MQSQLVKHWYEVGQVQIYAKEGDGMDLIAFSGEMVDGKISPSRRNEKSWRFDLSIYAGRDVGQFLALQFLARSCLSDGRKLQFC</sequence>
<gene>
    <name evidence="1" type="ORF">MRB53_026941</name>
</gene>
<comment type="caution">
    <text evidence="1">The sequence shown here is derived from an EMBL/GenBank/DDBJ whole genome shotgun (WGS) entry which is preliminary data.</text>
</comment>
<name>A0ACC2LK13_PERAE</name>
<dbReference type="EMBL" id="CM056816">
    <property type="protein sequence ID" value="KAJ8633605.1"/>
    <property type="molecule type" value="Genomic_DNA"/>
</dbReference>
<organism evidence="1 2">
    <name type="scientific">Persea americana</name>
    <name type="common">Avocado</name>
    <dbReference type="NCBI Taxonomy" id="3435"/>
    <lineage>
        <taxon>Eukaryota</taxon>
        <taxon>Viridiplantae</taxon>
        <taxon>Streptophyta</taxon>
        <taxon>Embryophyta</taxon>
        <taxon>Tracheophyta</taxon>
        <taxon>Spermatophyta</taxon>
        <taxon>Magnoliopsida</taxon>
        <taxon>Magnoliidae</taxon>
        <taxon>Laurales</taxon>
        <taxon>Lauraceae</taxon>
        <taxon>Persea</taxon>
    </lineage>
</organism>
<evidence type="ECO:0000313" key="1">
    <source>
        <dbReference type="EMBL" id="KAJ8633605.1"/>
    </source>
</evidence>
<evidence type="ECO:0000313" key="2">
    <source>
        <dbReference type="Proteomes" id="UP001234297"/>
    </source>
</evidence>
<reference evidence="1 2" key="1">
    <citation type="journal article" date="2022" name="Hortic Res">
        <title>A haplotype resolved chromosomal level avocado genome allows analysis of novel avocado genes.</title>
        <authorList>
            <person name="Nath O."/>
            <person name="Fletcher S.J."/>
            <person name="Hayward A."/>
            <person name="Shaw L.M."/>
            <person name="Masouleh A.K."/>
            <person name="Furtado A."/>
            <person name="Henry R.J."/>
            <person name="Mitter N."/>
        </authorList>
    </citation>
    <scope>NUCLEOTIDE SEQUENCE [LARGE SCALE GENOMIC DNA]</scope>
    <source>
        <strain evidence="2">cv. Hass</strain>
    </source>
</reference>
<accession>A0ACC2LK13</accession>
<proteinExistence type="predicted"/>
<protein>
    <submittedName>
        <fullName evidence="1">Uncharacterized protein</fullName>
    </submittedName>
</protein>
<dbReference type="Proteomes" id="UP001234297">
    <property type="component" value="Chromosome 8"/>
</dbReference>